<sequence>MEMELDEIKAHLLENGIDMDAEDFLKNLSEEEELALADEEIKGQDNGVNSPEEEELAPAEEEKGPAAEYIAKKQGTRKRLFKPTINTAGSTKTRIASALVSPRKRAAAKTGSHQGDNSKQPESKGTSNPKHGHQKS</sequence>
<feature type="compositionally biased region" description="Polar residues" evidence="1">
    <location>
        <begin position="111"/>
        <end position="129"/>
    </location>
</feature>
<evidence type="ECO:0000313" key="2">
    <source>
        <dbReference type="EMBL" id="KAG2293064.1"/>
    </source>
</evidence>
<feature type="region of interest" description="Disordered" evidence="1">
    <location>
        <begin position="81"/>
        <end position="136"/>
    </location>
</feature>
<dbReference type="EMBL" id="JAAMPC010000009">
    <property type="protein sequence ID" value="KAG2293064.1"/>
    <property type="molecule type" value="Genomic_DNA"/>
</dbReference>
<reference evidence="2 3" key="1">
    <citation type="submission" date="2020-02" db="EMBL/GenBank/DDBJ databases">
        <authorList>
            <person name="Ma Q."/>
            <person name="Huang Y."/>
            <person name="Song X."/>
            <person name="Pei D."/>
        </authorList>
    </citation>
    <scope>NUCLEOTIDE SEQUENCE [LARGE SCALE GENOMIC DNA]</scope>
    <source>
        <strain evidence="2">Sxm20200214</strain>
        <tissue evidence="2">Leaf</tissue>
    </source>
</reference>
<dbReference type="AlphaFoldDB" id="A0A8X7RWI7"/>
<proteinExistence type="predicted"/>
<keyword evidence="3" id="KW-1185">Reference proteome</keyword>
<feature type="region of interest" description="Disordered" evidence="1">
    <location>
        <begin position="38"/>
        <end position="66"/>
    </location>
</feature>
<gene>
    <name evidence="2" type="ORF">Bca52824_039733</name>
</gene>
<comment type="caution">
    <text evidence="2">The sequence shown here is derived from an EMBL/GenBank/DDBJ whole genome shotgun (WGS) entry which is preliminary data.</text>
</comment>
<evidence type="ECO:0000256" key="1">
    <source>
        <dbReference type="SAM" id="MobiDB-lite"/>
    </source>
</evidence>
<feature type="compositionally biased region" description="Polar residues" evidence="1">
    <location>
        <begin position="84"/>
        <end position="94"/>
    </location>
</feature>
<evidence type="ECO:0000313" key="3">
    <source>
        <dbReference type="Proteomes" id="UP000886595"/>
    </source>
</evidence>
<dbReference type="Proteomes" id="UP000886595">
    <property type="component" value="Unassembled WGS sequence"/>
</dbReference>
<organism evidence="2 3">
    <name type="scientific">Brassica carinata</name>
    <name type="common">Ethiopian mustard</name>
    <name type="synonym">Abyssinian cabbage</name>
    <dbReference type="NCBI Taxonomy" id="52824"/>
    <lineage>
        <taxon>Eukaryota</taxon>
        <taxon>Viridiplantae</taxon>
        <taxon>Streptophyta</taxon>
        <taxon>Embryophyta</taxon>
        <taxon>Tracheophyta</taxon>
        <taxon>Spermatophyta</taxon>
        <taxon>Magnoliopsida</taxon>
        <taxon>eudicotyledons</taxon>
        <taxon>Gunneridae</taxon>
        <taxon>Pentapetalae</taxon>
        <taxon>rosids</taxon>
        <taxon>malvids</taxon>
        <taxon>Brassicales</taxon>
        <taxon>Brassicaceae</taxon>
        <taxon>Brassiceae</taxon>
        <taxon>Brassica</taxon>
    </lineage>
</organism>
<accession>A0A8X7RWI7</accession>
<protein>
    <submittedName>
        <fullName evidence="2">Uncharacterized protein</fullName>
    </submittedName>
</protein>
<name>A0A8X7RWI7_BRACI</name>
<dbReference type="OrthoDB" id="1123069at2759"/>